<reference evidence="3 4" key="1">
    <citation type="journal article" date="2016" name="Nat. Commun.">
        <title>Thousands of microbial genomes shed light on interconnected biogeochemical processes in an aquifer system.</title>
        <authorList>
            <person name="Anantharaman K."/>
            <person name="Brown C.T."/>
            <person name="Hug L.A."/>
            <person name="Sharon I."/>
            <person name="Castelle C.J."/>
            <person name="Probst A.J."/>
            <person name="Thomas B.C."/>
            <person name="Singh A."/>
            <person name="Wilkins M.J."/>
            <person name="Karaoz U."/>
            <person name="Brodie E.L."/>
            <person name="Williams K.H."/>
            <person name="Hubbard S.S."/>
            <person name="Banfield J.F."/>
        </authorList>
    </citation>
    <scope>NUCLEOTIDE SEQUENCE [LARGE SCALE GENOMIC DNA]</scope>
</reference>
<dbReference type="InterPro" id="IPR016181">
    <property type="entry name" value="Acyl_CoA_acyltransferase"/>
</dbReference>
<dbReference type="Proteomes" id="UP000177078">
    <property type="component" value="Unassembled WGS sequence"/>
</dbReference>
<organism evidence="3 4">
    <name type="scientific">Candidatus Wildermuthbacteria bacterium RIFCSPHIGHO2_12_FULL_40_12</name>
    <dbReference type="NCBI Taxonomy" id="1802457"/>
    <lineage>
        <taxon>Bacteria</taxon>
        <taxon>Candidatus Wildermuthiibacteriota</taxon>
    </lineage>
</organism>
<dbReference type="SUPFAM" id="SSF55729">
    <property type="entry name" value="Acyl-CoA N-acyltransferases (Nat)"/>
    <property type="match status" value="1"/>
</dbReference>
<evidence type="ECO:0000313" key="4">
    <source>
        <dbReference type="Proteomes" id="UP000177078"/>
    </source>
</evidence>
<feature type="transmembrane region" description="Helical" evidence="1">
    <location>
        <begin position="44"/>
        <end position="62"/>
    </location>
</feature>
<dbReference type="CDD" id="cd04301">
    <property type="entry name" value="NAT_SF"/>
    <property type="match status" value="1"/>
</dbReference>
<protein>
    <recommendedName>
        <fullName evidence="2">N-acetyltransferase domain-containing protein</fullName>
    </recommendedName>
</protein>
<dbReference type="PROSITE" id="PS51186">
    <property type="entry name" value="GNAT"/>
    <property type="match status" value="1"/>
</dbReference>
<dbReference type="InterPro" id="IPR000182">
    <property type="entry name" value="GNAT_dom"/>
</dbReference>
<proteinExistence type="predicted"/>
<gene>
    <name evidence="3" type="ORF">A3F15_00370</name>
</gene>
<name>A0A1G2RBF6_9BACT</name>
<keyword evidence="1" id="KW-0472">Membrane</keyword>
<dbReference type="Pfam" id="PF00583">
    <property type="entry name" value="Acetyltransf_1"/>
    <property type="match status" value="1"/>
</dbReference>
<keyword evidence="1" id="KW-0812">Transmembrane</keyword>
<dbReference type="Gene3D" id="3.40.630.30">
    <property type="match status" value="1"/>
</dbReference>
<accession>A0A1G2RBF6</accession>
<dbReference type="STRING" id="1802457.A3F15_00370"/>
<evidence type="ECO:0000256" key="1">
    <source>
        <dbReference type="SAM" id="Phobius"/>
    </source>
</evidence>
<dbReference type="AlphaFoldDB" id="A0A1G2RBF6"/>
<feature type="domain" description="N-acetyltransferase" evidence="2">
    <location>
        <begin position="27"/>
        <end position="180"/>
    </location>
</feature>
<comment type="caution">
    <text evidence="3">The sequence shown here is derived from an EMBL/GenBank/DDBJ whole genome shotgun (WGS) entry which is preliminary data.</text>
</comment>
<evidence type="ECO:0000313" key="3">
    <source>
        <dbReference type="EMBL" id="OHA70180.1"/>
    </source>
</evidence>
<keyword evidence="1" id="KW-1133">Transmembrane helix</keyword>
<dbReference type="EMBL" id="MHUC01000035">
    <property type="protein sequence ID" value="OHA70180.1"/>
    <property type="molecule type" value="Genomic_DNA"/>
</dbReference>
<evidence type="ECO:0000259" key="2">
    <source>
        <dbReference type="PROSITE" id="PS51186"/>
    </source>
</evidence>
<dbReference type="GO" id="GO:0016747">
    <property type="term" value="F:acyltransferase activity, transferring groups other than amino-acyl groups"/>
    <property type="evidence" value="ECO:0007669"/>
    <property type="project" value="InterPro"/>
</dbReference>
<sequence>MKEQEYIYYCGKSDTSLPDNLFLERNYSLKAWRPKINEMTPKNLFYSSFFAWAIFYFLKIFYRPEYKIFLIYYKKKEIASYCAVLPKYFKTPFMENNDLQIGPIGTRENHQRKGIALYLISKIIESYKDKKINFWYVARKENEPSIKLIEKIGFTKYGEGTKKKRFIGGFLDTFVIDKKF</sequence>